<organism evidence="7 8">
    <name type="scientific">Mollisia scopiformis</name>
    <name type="common">Conifer needle endophyte fungus</name>
    <name type="synonym">Phialocephala scopiformis</name>
    <dbReference type="NCBI Taxonomy" id="149040"/>
    <lineage>
        <taxon>Eukaryota</taxon>
        <taxon>Fungi</taxon>
        <taxon>Dikarya</taxon>
        <taxon>Ascomycota</taxon>
        <taxon>Pezizomycotina</taxon>
        <taxon>Leotiomycetes</taxon>
        <taxon>Helotiales</taxon>
        <taxon>Mollisiaceae</taxon>
        <taxon>Mollisia</taxon>
    </lineage>
</organism>
<evidence type="ECO:0000256" key="3">
    <source>
        <dbReference type="ARBA" id="ARBA00022827"/>
    </source>
</evidence>
<dbReference type="GO" id="GO:0071949">
    <property type="term" value="F:FAD binding"/>
    <property type="evidence" value="ECO:0007669"/>
    <property type="project" value="InterPro"/>
</dbReference>
<dbReference type="KEGG" id="psco:LY89DRAFT_738355"/>
<keyword evidence="3" id="KW-0274">FAD</keyword>
<dbReference type="Gene3D" id="3.50.50.60">
    <property type="entry name" value="FAD/NAD(P)-binding domain"/>
    <property type="match status" value="1"/>
</dbReference>
<feature type="domain" description="FAD-binding" evidence="6">
    <location>
        <begin position="306"/>
        <end position="370"/>
    </location>
</feature>
<evidence type="ECO:0000313" key="8">
    <source>
        <dbReference type="Proteomes" id="UP000070700"/>
    </source>
</evidence>
<evidence type="ECO:0000256" key="5">
    <source>
        <dbReference type="ARBA" id="ARBA00023033"/>
    </source>
</evidence>
<keyword evidence="5" id="KW-0503">Monooxygenase</keyword>
<evidence type="ECO:0000313" key="7">
    <source>
        <dbReference type="EMBL" id="KUJ12580.1"/>
    </source>
</evidence>
<dbReference type="EMBL" id="KQ947424">
    <property type="protein sequence ID" value="KUJ12580.1"/>
    <property type="molecule type" value="Genomic_DNA"/>
</dbReference>
<dbReference type="InterPro" id="IPR002938">
    <property type="entry name" value="FAD-bd"/>
</dbReference>
<evidence type="ECO:0000256" key="2">
    <source>
        <dbReference type="ARBA" id="ARBA00022630"/>
    </source>
</evidence>
<dbReference type="SUPFAM" id="SSF51905">
    <property type="entry name" value="FAD/NAD(P)-binding domain"/>
    <property type="match status" value="1"/>
</dbReference>
<keyword evidence="2" id="KW-0285">Flavoprotein</keyword>
<sequence>MTGPKEPHFRVIIVGGGVAGLAASIGLRQKGHHVTILESTSTLQTLGGSLLIPPSAARVLDSYGLWDTFKESENIPPGNTTYWYQDGKVLEEISYGAMEGAFGFPIMGTPRARYQRLLFEAAVKRGVEVRLSCRIQSVDEDAPAVVLKGGERVEGDLIIGIKSAVRTTVLGGKDVQPIPESIAYQCNISGDAMRSNHLTAPLMEGGGIHSWYGPGSQMICGSDSEKSSYRVTLIFYPSPSNKTAESLDVLAANSSSSYRKGSVESMRNVLRDFEPRVRKFAELTQAEDCFLWKIAHLPPLSSWVSRSGKVALLGDAAHAMVPHLGMGAATAVEDGGILAECLSRATSASDIPAALKAYERIRKPRAERIQAAALVTGKYKAMPDGPEQEKRDRKMAERMDVRNPKYEYWKAGGGLEWLYGYDFRKAAREELDKVFGVEVESRAKL</sequence>
<dbReference type="PANTHER" id="PTHR13789">
    <property type="entry name" value="MONOOXYGENASE"/>
    <property type="match status" value="1"/>
</dbReference>
<evidence type="ECO:0000259" key="6">
    <source>
        <dbReference type="Pfam" id="PF01494"/>
    </source>
</evidence>
<keyword evidence="4" id="KW-0560">Oxidoreductase</keyword>
<dbReference type="OrthoDB" id="16820at2759"/>
<dbReference type="AlphaFoldDB" id="A0A194WXC2"/>
<keyword evidence="8" id="KW-1185">Reference proteome</keyword>
<dbReference type="Pfam" id="PF01494">
    <property type="entry name" value="FAD_binding_3"/>
    <property type="match status" value="2"/>
</dbReference>
<dbReference type="GeneID" id="28830089"/>
<comment type="similarity">
    <text evidence="1">Belongs to the paxM FAD-dependent monooxygenase family.</text>
</comment>
<dbReference type="PRINTS" id="PR00420">
    <property type="entry name" value="RNGMNOXGNASE"/>
</dbReference>
<evidence type="ECO:0000256" key="1">
    <source>
        <dbReference type="ARBA" id="ARBA00007992"/>
    </source>
</evidence>
<dbReference type="InterPro" id="IPR036188">
    <property type="entry name" value="FAD/NAD-bd_sf"/>
</dbReference>
<dbReference type="InterPro" id="IPR050493">
    <property type="entry name" value="FAD-dep_Monooxygenase_BioMet"/>
</dbReference>
<dbReference type="PANTHER" id="PTHR13789:SF147">
    <property type="entry name" value="PUTATIVE (AFU_ORTHOLOGUE AFUA_2G01950)-RELATED"/>
    <property type="match status" value="1"/>
</dbReference>
<name>A0A194WXC2_MOLSC</name>
<dbReference type="RefSeq" id="XP_018066935.1">
    <property type="nucleotide sequence ID" value="XM_018220363.1"/>
</dbReference>
<dbReference type="GO" id="GO:0004497">
    <property type="term" value="F:monooxygenase activity"/>
    <property type="evidence" value="ECO:0007669"/>
    <property type="project" value="UniProtKB-KW"/>
</dbReference>
<evidence type="ECO:0000256" key="4">
    <source>
        <dbReference type="ARBA" id="ARBA00023002"/>
    </source>
</evidence>
<feature type="domain" description="FAD-binding" evidence="6">
    <location>
        <begin position="10"/>
        <end position="196"/>
    </location>
</feature>
<proteinExistence type="inferred from homology"/>
<accession>A0A194WXC2</accession>
<protein>
    <submittedName>
        <fullName evidence="7">FAD/NAD(P)-binding domain-containing protein</fullName>
    </submittedName>
</protein>
<reference evidence="7 8" key="1">
    <citation type="submission" date="2015-10" db="EMBL/GenBank/DDBJ databases">
        <title>Full genome of DAOMC 229536 Phialocephala scopiformis, a fungal endophyte of spruce producing the potent anti-insectan compound rugulosin.</title>
        <authorList>
            <consortium name="DOE Joint Genome Institute"/>
            <person name="Walker A.K."/>
            <person name="Frasz S.L."/>
            <person name="Seifert K.A."/>
            <person name="Miller J.D."/>
            <person name="Mondo S.J."/>
            <person name="Labutti K."/>
            <person name="Lipzen A."/>
            <person name="Dockter R."/>
            <person name="Kennedy M."/>
            <person name="Grigoriev I.V."/>
            <person name="Spatafora J.W."/>
        </authorList>
    </citation>
    <scope>NUCLEOTIDE SEQUENCE [LARGE SCALE GENOMIC DNA]</scope>
    <source>
        <strain evidence="7 8">CBS 120377</strain>
    </source>
</reference>
<dbReference type="InParanoid" id="A0A194WXC2"/>
<dbReference type="Proteomes" id="UP000070700">
    <property type="component" value="Unassembled WGS sequence"/>
</dbReference>
<gene>
    <name evidence="7" type="ORF">LY89DRAFT_738355</name>
</gene>